<evidence type="ECO:0000256" key="1">
    <source>
        <dbReference type="PROSITE-ProRule" id="PRU00076"/>
    </source>
</evidence>
<feature type="region of interest" description="Disordered" evidence="2">
    <location>
        <begin position="885"/>
        <end position="1007"/>
    </location>
</feature>
<feature type="domain" description="EGF-like" evidence="5">
    <location>
        <begin position="259"/>
        <end position="295"/>
    </location>
</feature>
<feature type="domain" description="Ig-like" evidence="6">
    <location>
        <begin position="612"/>
        <end position="708"/>
    </location>
</feature>
<dbReference type="SUPFAM" id="SSF48726">
    <property type="entry name" value="Immunoglobulin"/>
    <property type="match status" value="1"/>
</dbReference>
<keyword evidence="3" id="KW-1133">Transmembrane helix</keyword>
<feature type="domain" description="Ig-like" evidence="6">
    <location>
        <begin position="464"/>
        <end position="597"/>
    </location>
</feature>
<keyword evidence="3" id="KW-0472">Membrane</keyword>
<dbReference type="InterPro" id="IPR036179">
    <property type="entry name" value="Ig-like_dom_sf"/>
</dbReference>
<keyword evidence="1" id="KW-0245">EGF-like domain</keyword>
<dbReference type="PROSITE" id="PS50835">
    <property type="entry name" value="IG_LIKE"/>
    <property type="match status" value="2"/>
</dbReference>
<dbReference type="PANTHER" id="PTHR45889">
    <property type="entry name" value="IG-LIKE DOMAIN-CONTAINING PROTEIN"/>
    <property type="match status" value="1"/>
</dbReference>
<dbReference type="PROSITE" id="PS00022">
    <property type="entry name" value="EGF_1"/>
    <property type="match status" value="1"/>
</dbReference>
<keyword evidence="3" id="KW-0812">Transmembrane</keyword>
<dbReference type="InterPro" id="IPR007110">
    <property type="entry name" value="Ig-like_dom"/>
</dbReference>
<keyword evidence="1" id="KW-1015">Disulfide bond</keyword>
<dbReference type="Gene3D" id="2.60.40.10">
    <property type="entry name" value="Immunoglobulins"/>
    <property type="match status" value="2"/>
</dbReference>
<dbReference type="PROSITE" id="PS50026">
    <property type="entry name" value="EGF_3"/>
    <property type="match status" value="1"/>
</dbReference>
<feature type="chain" id="PRO_5004218288" evidence="4">
    <location>
        <begin position="21"/>
        <end position="1007"/>
    </location>
</feature>
<dbReference type="AlphaFoldDB" id="Q2XWP6"/>
<evidence type="ECO:0000256" key="3">
    <source>
        <dbReference type="SAM" id="Phobius"/>
    </source>
</evidence>
<dbReference type="PANTHER" id="PTHR45889:SF8">
    <property type="entry name" value="IG-LIKE DOMAIN-CONTAINING PROTEIN"/>
    <property type="match status" value="1"/>
</dbReference>
<keyword evidence="4" id="KW-0732">Signal</keyword>
<feature type="compositionally biased region" description="Polar residues" evidence="2">
    <location>
        <begin position="989"/>
        <end position="998"/>
    </location>
</feature>
<feature type="compositionally biased region" description="Basic and acidic residues" evidence="2">
    <location>
        <begin position="918"/>
        <end position="927"/>
    </location>
</feature>
<feature type="compositionally biased region" description="Basic and acidic residues" evidence="2">
    <location>
        <begin position="886"/>
        <end position="895"/>
    </location>
</feature>
<dbReference type="SMART" id="SM00409">
    <property type="entry name" value="IG"/>
    <property type="match status" value="2"/>
</dbReference>
<organism evidence="7">
    <name type="scientific">Botryllus schlosseri</name>
    <name type="common">Golden star tunicate</name>
    <name type="synonym">Alcyonium schlosseri</name>
    <dbReference type="NCBI Taxonomy" id="30301"/>
    <lineage>
        <taxon>Eukaryota</taxon>
        <taxon>Metazoa</taxon>
        <taxon>Chordata</taxon>
        <taxon>Tunicata</taxon>
        <taxon>Ascidiacea</taxon>
        <taxon>Stolidobranchia</taxon>
        <taxon>Styelidae</taxon>
        <taxon>Botryllus</taxon>
    </lineage>
</organism>
<evidence type="ECO:0000313" key="7">
    <source>
        <dbReference type="EMBL" id="ABA53849.1"/>
    </source>
</evidence>
<accession>Q2XWP6</accession>
<protein>
    <submittedName>
        <fullName evidence="7">Histocompatibility ligand membrane-bound form</fullName>
    </submittedName>
</protein>
<evidence type="ECO:0000259" key="5">
    <source>
        <dbReference type="PROSITE" id="PS50026"/>
    </source>
</evidence>
<feature type="disulfide bond" evidence="1">
    <location>
        <begin position="285"/>
        <end position="294"/>
    </location>
</feature>
<dbReference type="EMBL" id="DQ160291">
    <property type="protein sequence ID" value="ABA53849.1"/>
    <property type="molecule type" value="mRNA"/>
</dbReference>
<name>Q2XWP6_BOTSH</name>
<dbReference type="InterPro" id="IPR013783">
    <property type="entry name" value="Ig-like_fold"/>
</dbReference>
<proteinExistence type="evidence at transcript level"/>
<feature type="signal peptide" evidence="4">
    <location>
        <begin position="1"/>
        <end position="20"/>
    </location>
</feature>
<dbReference type="PROSITE" id="PS01186">
    <property type="entry name" value="EGF_2"/>
    <property type="match status" value="1"/>
</dbReference>
<sequence length="1007" mass="110672">MNGFAIFVPICSIFITTSQGNVAENILSSLSNDDITAIQTGYDSPFVFSGILFAGSQIVYLENLVQRLKSNVPLLSPSDSGEFEGSEYAIRTGWPYIHVAYFNNSDRSRESVSAGIKATPSGLTFSTPINATGTIDSCTYSAYTVLSVKDEATSSVEFVHFAVYVTDADPQFGRKIVYNGRVHGSKGRSAISVKGNPNNVVVGSVVLSKTGADPMQQTNLEAIVRIIAQRACDQLDTIVVEDCLNGEVTDTCQCDEGYGGARCETKCMNGDVVSTSPYNGQICDCELGFGGSDCSMESDSYHFMAKAQTGALKCQALFNDHTGYLYDEPGANPSSITPFMDQNLQNYIGAIEISGNIQSTVLQFGGDYSDSHNASLERTNDMLFAAKVEKEYDFDFKLEIETVYTTTVTSEQHTYQNGTLGYCDYHYHIVQEYRDGVNQAAAEVFFVTGVSGVSVMPAAVVRDPASVSSVNKRNSYSANGNDVEEIMIGFTLIGTVDLKYDDVSYATVHQSAFLRCGMMPVQPIKELWWFKIGASEERVYYYDPTSVDAALMKRARRSNRDNTSLEIYPTQLSDEGEYKCRIVVWDNTGNSTEPSVPISKEARMMLKVNVPPEKVEITHLTSGRNLSLRCKSEGAKPPADILWTKTSPDGVETEIPDLAKTREIEPAGELYDTAEQIFYQLEENEMIAKISCVVRHHNTNTTIYKNITFVSPAIQNALKVTIQRFAEPVLYSSIENQDGQDNKAGLVKISADPGFKVPYNTSVTLKAAAPGVFPEPRYLWWVGDQTGIAGRELRIDNLEEDKSYYVLAENPLGRVVLEVPVHITISDYSQWNDSSRDGDVNEGDTTEGLDTGAIIGIVIGALIAVFFIGFAVWYWTIRDGTQVFSPKKEKPHTIDEETVPFRSTEKPLLRTISTQTLEGRRSRREPSIRGAASADDIMNHPPNAASGTPPPGYASKERPQARRSSGYHEKDSSSEENLRSAHDEDSSSERSLATSDGQVINGRTDIV</sequence>
<feature type="compositionally biased region" description="Basic and acidic residues" evidence="2">
    <location>
        <begin position="955"/>
        <end position="988"/>
    </location>
</feature>
<feature type="transmembrane region" description="Helical" evidence="3">
    <location>
        <begin position="853"/>
        <end position="877"/>
    </location>
</feature>
<evidence type="ECO:0000256" key="2">
    <source>
        <dbReference type="SAM" id="MobiDB-lite"/>
    </source>
</evidence>
<evidence type="ECO:0000259" key="6">
    <source>
        <dbReference type="PROSITE" id="PS50835"/>
    </source>
</evidence>
<comment type="caution">
    <text evidence="1">Lacks conserved residue(s) required for the propagation of feature annotation.</text>
</comment>
<dbReference type="InterPro" id="IPR000742">
    <property type="entry name" value="EGF"/>
</dbReference>
<reference evidence="7" key="1">
    <citation type="journal article" date="2005" name="Nature">
        <title>Isolation and characterization of a protochordate histocompatibility locus.</title>
        <authorList>
            <person name="De Tomaso A.W."/>
            <person name="Nyholm S.V."/>
            <person name="Palmeri K.J."/>
            <person name="Ishizuka K.J."/>
            <person name="Ludington W.B."/>
            <person name="Mitchel K."/>
            <person name="Weissman I.L."/>
        </authorList>
    </citation>
    <scope>NUCLEOTIDE SEQUENCE</scope>
</reference>
<dbReference type="InterPro" id="IPR003599">
    <property type="entry name" value="Ig_sub"/>
</dbReference>
<evidence type="ECO:0000256" key="4">
    <source>
        <dbReference type="SAM" id="SignalP"/>
    </source>
</evidence>
<dbReference type="Gene3D" id="2.10.25.10">
    <property type="entry name" value="Laminin"/>
    <property type="match status" value="1"/>
</dbReference>